<evidence type="ECO:0000256" key="1">
    <source>
        <dbReference type="ARBA" id="ARBA00023002"/>
    </source>
</evidence>
<dbReference type="RefSeq" id="WP_179443610.1">
    <property type="nucleotide sequence ID" value="NZ_JACBZS010000001.1"/>
</dbReference>
<dbReference type="InterPro" id="IPR006076">
    <property type="entry name" value="FAD-dep_OxRdtase"/>
</dbReference>
<dbReference type="SUPFAM" id="SSF51905">
    <property type="entry name" value="FAD/NAD(P)-binding domain"/>
    <property type="match status" value="1"/>
</dbReference>
<dbReference type="EMBL" id="JACBZS010000001">
    <property type="protein sequence ID" value="NYI69550.1"/>
    <property type="molecule type" value="Genomic_DNA"/>
</dbReference>
<dbReference type="GO" id="GO:0008115">
    <property type="term" value="F:sarcosine oxidase activity"/>
    <property type="evidence" value="ECO:0007669"/>
    <property type="project" value="UniProtKB-EC"/>
</dbReference>
<dbReference type="AlphaFoldDB" id="A0A7Z0D609"/>
<dbReference type="Proteomes" id="UP000527616">
    <property type="component" value="Unassembled WGS sequence"/>
</dbReference>
<dbReference type="EC" id="1.5.3.1" evidence="3"/>
<protein>
    <submittedName>
        <fullName evidence="3">Sarcosine oxidase subunit beta</fullName>
        <ecNumber evidence="3">1.5.3.1</ecNumber>
    </submittedName>
</protein>
<accession>A0A7Z0D609</accession>
<comment type="caution">
    <text evidence="3">The sequence shown here is derived from an EMBL/GenBank/DDBJ whole genome shotgun (WGS) entry which is preliminary data.</text>
</comment>
<dbReference type="InterPro" id="IPR036188">
    <property type="entry name" value="FAD/NAD-bd_sf"/>
</dbReference>
<proteinExistence type="predicted"/>
<keyword evidence="4" id="KW-1185">Reference proteome</keyword>
<dbReference type="PANTHER" id="PTHR13847:SF287">
    <property type="entry name" value="FAD-DEPENDENT OXIDOREDUCTASE DOMAIN-CONTAINING PROTEIN 1"/>
    <property type="match status" value="1"/>
</dbReference>
<dbReference type="PANTHER" id="PTHR13847">
    <property type="entry name" value="SARCOSINE DEHYDROGENASE-RELATED"/>
    <property type="match status" value="1"/>
</dbReference>
<dbReference type="GO" id="GO:0005737">
    <property type="term" value="C:cytoplasm"/>
    <property type="evidence" value="ECO:0007669"/>
    <property type="project" value="TreeGrafter"/>
</dbReference>
<evidence type="ECO:0000313" key="3">
    <source>
        <dbReference type="EMBL" id="NYI69550.1"/>
    </source>
</evidence>
<evidence type="ECO:0000313" key="4">
    <source>
        <dbReference type="Proteomes" id="UP000527616"/>
    </source>
</evidence>
<reference evidence="3 4" key="1">
    <citation type="submission" date="2020-07" db="EMBL/GenBank/DDBJ databases">
        <title>Sequencing the genomes of 1000 actinobacteria strains.</title>
        <authorList>
            <person name="Klenk H.-P."/>
        </authorList>
    </citation>
    <scope>NUCLEOTIDE SEQUENCE [LARGE SCALE GENOMIC DNA]</scope>
    <source>
        <strain evidence="3 4">DSM 103164</strain>
    </source>
</reference>
<dbReference type="Gene3D" id="3.50.50.60">
    <property type="entry name" value="FAD/NAD(P)-binding domain"/>
    <property type="match status" value="1"/>
</dbReference>
<dbReference type="Gene3D" id="3.30.9.10">
    <property type="entry name" value="D-Amino Acid Oxidase, subunit A, domain 2"/>
    <property type="match status" value="1"/>
</dbReference>
<evidence type="ECO:0000259" key="2">
    <source>
        <dbReference type="Pfam" id="PF01266"/>
    </source>
</evidence>
<keyword evidence="1 3" id="KW-0560">Oxidoreductase</keyword>
<organism evidence="3 4">
    <name type="scientific">Naumannella cuiyingiana</name>
    <dbReference type="NCBI Taxonomy" id="1347891"/>
    <lineage>
        <taxon>Bacteria</taxon>
        <taxon>Bacillati</taxon>
        <taxon>Actinomycetota</taxon>
        <taxon>Actinomycetes</taxon>
        <taxon>Propionibacteriales</taxon>
        <taxon>Propionibacteriaceae</taxon>
        <taxon>Naumannella</taxon>
    </lineage>
</organism>
<name>A0A7Z0D609_9ACTN</name>
<dbReference type="Pfam" id="PF01266">
    <property type="entry name" value="DAO"/>
    <property type="match status" value="1"/>
</dbReference>
<gene>
    <name evidence="3" type="ORF">GGQ54_000110</name>
</gene>
<sequence>MSAPLPDRAAAVVIGGGVLGVSVAHHLAAGGLSDVVVLEAAELGAGSSAKPLGGVRATFSDPANVELAAWSLRRYLDFGAEVGCDIGLHRVGYLFLVRDDADLPVCEDAVAVQNAFGAGARVIGPQEAAALCPPVDPAALVAASWSPRDGFAQPARVVDGYAVAAARAGATICTRTAVTGIELTGGRVAGVRVGDRLVATDTVICCAGAWSARVGDWVGVDLPVTPVKRQIAITPPRRGGWPRVPFTLDLATTMYFHNASFGARTAAADDGLLVGISDPDTPDGFDREPSEEWLPGFRAAARVCAPGLADLPTTGGWAGLYENTPDHNALIGASDRVPGFLYATGFSGHGFLQAPGAGRIVADLVLGRRPFMDPAPFSAERFARRAERPRELHII</sequence>
<feature type="domain" description="FAD dependent oxidoreductase" evidence="2">
    <location>
        <begin position="12"/>
        <end position="364"/>
    </location>
</feature>